<name>A0ABU6JA27_9BURK</name>
<dbReference type="Pfam" id="PF12833">
    <property type="entry name" value="HTH_18"/>
    <property type="match status" value="1"/>
</dbReference>
<dbReference type="InterPro" id="IPR009057">
    <property type="entry name" value="Homeodomain-like_sf"/>
</dbReference>
<dbReference type="SMART" id="SM00342">
    <property type="entry name" value="HTH_ARAC"/>
    <property type="match status" value="1"/>
</dbReference>
<dbReference type="InterPro" id="IPR050204">
    <property type="entry name" value="AraC_XylS_family_regulators"/>
</dbReference>
<feature type="domain" description="HTH araC/xylS-type" evidence="4">
    <location>
        <begin position="51"/>
        <end position="134"/>
    </location>
</feature>
<keyword evidence="1" id="KW-0805">Transcription regulation</keyword>
<protein>
    <submittedName>
        <fullName evidence="5">Helix-turn-helix transcriptional regulator</fullName>
    </submittedName>
</protein>
<keyword evidence="3" id="KW-0804">Transcription</keyword>
<dbReference type="SUPFAM" id="SSF46689">
    <property type="entry name" value="Homeodomain-like"/>
    <property type="match status" value="2"/>
</dbReference>
<keyword evidence="2" id="KW-0238">DNA-binding</keyword>
<evidence type="ECO:0000259" key="4">
    <source>
        <dbReference type="PROSITE" id="PS01124"/>
    </source>
</evidence>
<evidence type="ECO:0000313" key="6">
    <source>
        <dbReference type="Proteomes" id="UP001352263"/>
    </source>
</evidence>
<dbReference type="PANTHER" id="PTHR46796">
    <property type="entry name" value="HTH-TYPE TRANSCRIPTIONAL ACTIVATOR RHAS-RELATED"/>
    <property type="match status" value="1"/>
</dbReference>
<dbReference type="InterPro" id="IPR018060">
    <property type="entry name" value="HTH_AraC"/>
</dbReference>
<dbReference type="PROSITE" id="PS01124">
    <property type="entry name" value="HTH_ARAC_FAMILY_2"/>
    <property type="match status" value="1"/>
</dbReference>
<dbReference type="RefSeq" id="WP_326506729.1">
    <property type="nucleotide sequence ID" value="NZ_JAWIIV010000009.1"/>
</dbReference>
<dbReference type="Gene3D" id="1.10.10.60">
    <property type="entry name" value="Homeodomain-like"/>
    <property type="match status" value="2"/>
</dbReference>
<reference evidence="5 6" key="1">
    <citation type="submission" date="2023-10" db="EMBL/GenBank/DDBJ databases">
        <title>Noviherbaspirillum sp. CPCC 100848 genome assembly.</title>
        <authorList>
            <person name="Li X.Y."/>
            <person name="Fang X.M."/>
        </authorList>
    </citation>
    <scope>NUCLEOTIDE SEQUENCE [LARGE SCALE GENOMIC DNA]</scope>
    <source>
        <strain evidence="5 6">CPCC 100848</strain>
    </source>
</reference>
<dbReference type="EMBL" id="JAWIIV010000009">
    <property type="protein sequence ID" value="MEC4720014.1"/>
    <property type="molecule type" value="Genomic_DNA"/>
</dbReference>
<gene>
    <name evidence="5" type="ORF">RY831_12700</name>
</gene>
<accession>A0ABU6JA27</accession>
<evidence type="ECO:0000256" key="1">
    <source>
        <dbReference type="ARBA" id="ARBA00023015"/>
    </source>
</evidence>
<keyword evidence="6" id="KW-1185">Reference proteome</keyword>
<comment type="caution">
    <text evidence="5">The sequence shown here is derived from an EMBL/GenBank/DDBJ whole genome shotgun (WGS) entry which is preliminary data.</text>
</comment>
<sequence length="148" mass="16157">MLSLGIRGFSGSRHVTQPENCLRAGSFLPLAVRTRPIVKSRFVYGTGGSPTVDSLARLAGMSRSTFCAGFTSLLGVTPLRYLAQWRMQLASAWLIHDGMTVSRAAQRLGYESEAAFSRAFKRVTSVTPGRLWQIQACSREGAIYIAVL</sequence>
<organism evidence="5 6">
    <name type="scientific">Noviherbaspirillum album</name>
    <dbReference type="NCBI Taxonomy" id="3080276"/>
    <lineage>
        <taxon>Bacteria</taxon>
        <taxon>Pseudomonadati</taxon>
        <taxon>Pseudomonadota</taxon>
        <taxon>Betaproteobacteria</taxon>
        <taxon>Burkholderiales</taxon>
        <taxon>Oxalobacteraceae</taxon>
        <taxon>Noviherbaspirillum</taxon>
    </lineage>
</organism>
<dbReference type="Proteomes" id="UP001352263">
    <property type="component" value="Unassembled WGS sequence"/>
</dbReference>
<dbReference type="PROSITE" id="PS00041">
    <property type="entry name" value="HTH_ARAC_FAMILY_1"/>
    <property type="match status" value="1"/>
</dbReference>
<dbReference type="PANTHER" id="PTHR46796:SF7">
    <property type="entry name" value="ARAC FAMILY TRANSCRIPTIONAL REGULATOR"/>
    <property type="match status" value="1"/>
</dbReference>
<evidence type="ECO:0000256" key="3">
    <source>
        <dbReference type="ARBA" id="ARBA00023163"/>
    </source>
</evidence>
<proteinExistence type="predicted"/>
<dbReference type="InterPro" id="IPR018062">
    <property type="entry name" value="HTH_AraC-typ_CS"/>
</dbReference>
<evidence type="ECO:0000256" key="2">
    <source>
        <dbReference type="ARBA" id="ARBA00023125"/>
    </source>
</evidence>
<evidence type="ECO:0000313" key="5">
    <source>
        <dbReference type="EMBL" id="MEC4720014.1"/>
    </source>
</evidence>